<keyword evidence="3" id="KW-0238">DNA-binding</keyword>
<evidence type="ECO:0000259" key="4">
    <source>
        <dbReference type="Pfam" id="PF01420"/>
    </source>
</evidence>
<proteinExistence type="inferred from homology"/>
<dbReference type="SUPFAM" id="SSF116734">
    <property type="entry name" value="DNA methylase specificity domain"/>
    <property type="match status" value="1"/>
</dbReference>
<dbReference type="AlphaFoldDB" id="A0A937RGT2"/>
<gene>
    <name evidence="6" type="ORF">I7412_16410</name>
</gene>
<evidence type="ECO:0000256" key="1">
    <source>
        <dbReference type="ARBA" id="ARBA00010923"/>
    </source>
</evidence>
<accession>A0A937RGT2</accession>
<dbReference type="PANTHER" id="PTHR42998">
    <property type="entry name" value="TYPE I RESTRICTION ENZYME HINDVIIP M PROTEIN-RELATED"/>
    <property type="match status" value="1"/>
</dbReference>
<evidence type="ECO:0000259" key="5">
    <source>
        <dbReference type="Pfam" id="PF02384"/>
    </source>
</evidence>
<keyword evidence="6" id="KW-0808">Transferase</keyword>
<sequence>MRSDSTAPPDRGREWSAGTDPLVTRREISDWAGVSRETVTIWQGRHADFPRPVADGAMERFRLSEMLVWLADRPVPKAQRRAGEPDGITYADRMRRATRLSANAGPRQQADHAAAEETLTEIFGPLGRRIRGGGSEAAYLHFVVGLLFLRHRDPASWAGLRDDVRIATDEQSDPRQLMRRLGRRVNVGRRAQGLPSAPEATADTFSALGGPAVEDVGQLIRLCEDLPPETFRDLLGRYDLWARPDGRSSTTPRSLVDLMTALFVEPDSNVHLHDPYGRAGELLVGARLAGGSGPLSAAGPDPDMCRLAEMGVNLHGGQVHLTLGSETPWLGAPGPFADLILTNPPFNASSARRPDERWLFGPPPPGNDNYAWLQHVLASLKPGGLAAMLMPNRAAASDDPREQFIRQRMIETGAVEFVVALPRRLFATTRVAVMLWGLRAPGTARDDVLFVEVRGPGPIVDNQRRLAAAEIDAVTACLRLWQTQAGGTADLAEVMSKVGAARAVPTAQIARLGYSLDPAEYLAPATSLDCLVRVPSCPATALADQMHAAHTADEKAAGIVLRSGDTAISGDAAADDLPDGWSRAVLGDLCAIQAGPSNQVIKKIRSSAADGIPVVLPRDLQDRRIRTDSPQMVARVDATEMTRFALREDDILFVRTGTVGPVARVRAAEADWLLGTNLMRLRAHEGVNPGYLLALLSSRPAQEWITRRAESATAIPSISTKTLGSLPVLLPPLAEQRRIGAVLSDLDDQIAAHRALADAAEGLRAEVADQLVAGLLITETLSEEPR</sequence>
<protein>
    <submittedName>
        <fullName evidence="6">N-6 DNA methylase</fullName>
    </submittedName>
</protein>
<evidence type="ECO:0000256" key="3">
    <source>
        <dbReference type="ARBA" id="ARBA00023125"/>
    </source>
</evidence>
<keyword evidence="2" id="KW-0680">Restriction system</keyword>
<keyword evidence="6" id="KW-0489">Methyltransferase</keyword>
<dbReference type="InterPro" id="IPR000055">
    <property type="entry name" value="Restrct_endonuc_typeI_TRD"/>
</dbReference>
<dbReference type="Pfam" id="PF01420">
    <property type="entry name" value="Methylase_S"/>
    <property type="match status" value="1"/>
</dbReference>
<dbReference type="GO" id="GO:0008170">
    <property type="term" value="F:N-methyltransferase activity"/>
    <property type="evidence" value="ECO:0007669"/>
    <property type="project" value="InterPro"/>
</dbReference>
<dbReference type="Proteomes" id="UP000604475">
    <property type="component" value="Unassembled WGS sequence"/>
</dbReference>
<dbReference type="CDD" id="cd16961">
    <property type="entry name" value="RMtype1_S_TRD-CR_like"/>
    <property type="match status" value="1"/>
</dbReference>
<dbReference type="Gene3D" id="3.90.220.20">
    <property type="entry name" value="DNA methylase specificity domains"/>
    <property type="match status" value="1"/>
</dbReference>
<dbReference type="GO" id="GO:0032259">
    <property type="term" value="P:methylation"/>
    <property type="evidence" value="ECO:0007669"/>
    <property type="project" value="UniProtKB-KW"/>
</dbReference>
<dbReference type="PROSITE" id="PS00092">
    <property type="entry name" value="N6_MTASE"/>
    <property type="match status" value="1"/>
</dbReference>
<reference evidence="6" key="1">
    <citation type="submission" date="2020-12" db="EMBL/GenBank/DDBJ databases">
        <title>Genomic characterization of non-nitrogen-fixing Frankia strains.</title>
        <authorList>
            <person name="Carlos-Shanley C."/>
            <person name="Guerra T."/>
            <person name="Hahn D."/>
        </authorList>
    </citation>
    <scope>NUCLEOTIDE SEQUENCE</scope>
    <source>
        <strain evidence="6">CN6</strain>
    </source>
</reference>
<comment type="similarity">
    <text evidence="1">Belongs to the type-I restriction system S methylase family.</text>
</comment>
<evidence type="ECO:0000313" key="6">
    <source>
        <dbReference type="EMBL" id="MBL7628705.1"/>
    </source>
</evidence>
<name>A0A937RGT2_9ACTN</name>
<dbReference type="Gene3D" id="3.40.50.150">
    <property type="entry name" value="Vaccinia Virus protein VP39"/>
    <property type="match status" value="1"/>
</dbReference>
<keyword evidence="7" id="KW-1185">Reference proteome</keyword>
<evidence type="ECO:0000313" key="7">
    <source>
        <dbReference type="Proteomes" id="UP000604475"/>
    </source>
</evidence>
<feature type="domain" description="DNA methylase adenine-specific" evidence="5">
    <location>
        <begin position="251"/>
        <end position="525"/>
    </location>
</feature>
<feature type="domain" description="Type I restriction modification DNA specificity" evidence="4">
    <location>
        <begin position="578"/>
        <end position="756"/>
    </location>
</feature>
<dbReference type="Pfam" id="PF02384">
    <property type="entry name" value="N6_Mtase"/>
    <property type="match status" value="1"/>
</dbReference>
<organism evidence="6 7">
    <name type="scientific">Frankia nepalensis</name>
    <dbReference type="NCBI Taxonomy" id="1836974"/>
    <lineage>
        <taxon>Bacteria</taxon>
        <taxon>Bacillati</taxon>
        <taxon>Actinomycetota</taxon>
        <taxon>Actinomycetes</taxon>
        <taxon>Frankiales</taxon>
        <taxon>Frankiaceae</taxon>
        <taxon>Frankia</taxon>
    </lineage>
</organism>
<dbReference type="RefSeq" id="WP_202999582.1">
    <property type="nucleotide sequence ID" value="NZ_JADWYU010000094.1"/>
</dbReference>
<comment type="caution">
    <text evidence="6">The sequence shown here is derived from an EMBL/GenBank/DDBJ whole genome shotgun (WGS) entry which is preliminary data.</text>
</comment>
<dbReference type="GO" id="GO:0009307">
    <property type="term" value="P:DNA restriction-modification system"/>
    <property type="evidence" value="ECO:0007669"/>
    <property type="project" value="UniProtKB-KW"/>
</dbReference>
<dbReference type="EMBL" id="JAEACQ010000194">
    <property type="protein sequence ID" value="MBL7628705.1"/>
    <property type="molecule type" value="Genomic_DNA"/>
</dbReference>
<evidence type="ECO:0000256" key="2">
    <source>
        <dbReference type="ARBA" id="ARBA00022747"/>
    </source>
</evidence>
<dbReference type="PANTHER" id="PTHR42998:SF1">
    <property type="entry name" value="TYPE I RESTRICTION ENZYME HINDI METHYLASE SUBUNIT"/>
    <property type="match status" value="1"/>
</dbReference>
<dbReference type="SUPFAM" id="SSF53335">
    <property type="entry name" value="S-adenosyl-L-methionine-dependent methyltransferases"/>
    <property type="match status" value="1"/>
</dbReference>
<dbReference type="GO" id="GO:0003677">
    <property type="term" value="F:DNA binding"/>
    <property type="evidence" value="ECO:0007669"/>
    <property type="project" value="UniProtKB-KW"/>
</dbReference>
<dbReference type="InterPro" id="IPR029063">
    <property type="entry name" value="SAM-dependent_MTases_sf"/>
</dbReference>
<dbReference type="PRINTS" id="PR00507">
    <property type="entry name" value="N12N6MTFRASE"/>
</dbReference>
<dbReference type="InterPro" id="IPR052916">
    <property type="entry name" value="Type-I_RE_MTase_Subunit"/>
</dbReference>
<dbReference type="InterPro" id="IPR002052">
    <property type="entry name" value="DNA_methylase_N6_adenine_CS"/>
</dbReference>
<dbReference type="InterPro" id="IPR044946">
    <property type="entry name" value="Restrct_endonuc_typeI_TRD_sf"/>
</dbReference>
<dbReference type="InterPro" id="IPR003356">
    <property type="entry name" value="DNA_methylase_A-5"/>
</dbReference>